<protein>
    <submittedName>
        <fullName evidence="2">Volume-regulated anion channel subunit LRRC8D</fullName>
    </submittedName>
</protein>
<feature type="region of interest" description="Disordered" evidence="1">
    <location>
        <begin position="141"/>
        <end position="180"/>
    </location>
</feature>
<evidence type="ECO:0000313" key="2">
    <source>
        <dbReference type="EMBL" id="GAB0192991.1"/>
    </source>
</evidence>
<dbReference type="AlphaFoldDB" id="A0ABC9X601"/>
<dbReference type="Proteomes" id="UP001623348">
    <property type="component" value="Unassembled WGS sequence"/>
</dbReference>
<accession>A0ABC9X601</accession>
<proteinExistence type="predicted"/>
<keyword evidence="3" id="KW-1185">Reference proteome</keyword>
<organism evidence="2 3">
    <name type="scientific">Grus japonensis</name>
    <name type="common">Japanese crane</name>
    <name type="synonym">Red-crowned crane</name>
    <dbReference type="NCBI Taxonomy" id="30415"/>
    <lineage>
        <taxon>Eukaryota</taxon>
        <taxon>Metazoa</taxon>
        <taxon>Chordata</taxon>
        <taxon>Craniata</taxon>
        <taxon>Vertebrata</taxon>
        <taxon>Euteleostomi</taxon>
        <taxon>Archelosauria</taxon>
        <taxon>Archosauria</taxon>
        <taxon>Dinosauria</taxon>
        <taxon>Saurischia</taxon>
        <taxon>Theropoda</taxon>
        <taxon>Coelurosauria</taxon>
        <taxon>Aves</taxon>
        <taxon>Neognathae</taxon>
        <taxon>Neoaves</taxon>
        <taxon>Gruiformes</taxon>
        <taxon>Gruidae</taxon>
        <taxon>Grus</taxon>
    </lineage>
</organism>
<evidence type="ECO:0000313" key="3">
    <source>
        <dbReference type="Proteomes" id="UP001623348"/>
    </source>
</evidence>
<gene>
    <name evidence="2" type="ORF">GRJ2_001764400</name>
</gene>
<comment type="caution">
    <text evidence="2">The sequence shown here is derived from an EMBL/GenBank/DDBJ whole genome shotgun (WGS) entry which is preliminary data.</text>
</comment>
<evidence type="ECO:0000256" key="1">
    <source>
        <dbReference type="SAM" id="MobiDB-lite"/>
    </source>
</evidence>
<feature type="compositionally biased region" description="Polar residues" evidence="1">
    <location>
        <begin position="171"/>
        <end position="180"/>
    </location>
</feature>
<reference evidence="2 3" key="1">
    <citation type="submission" date="2024-06" db="EMBL/GenBank/DDBJ databases">
        <title>The draft genome of Grus japonensis, version 3.</title>
        <authorList>
            <person name="Nabeshima K."/>
            <person name="Suzuki S."/>
            <person name="Onuma M."/>
        </authorList>
    </citation>
    <scope>NUCLEOTIDE SEQUENCE [LARGE SCALE GENOMIC DNA]</scope>
    <source>
        <strain evidence="2 3">451A</strain>
    </source>
</reference>
<sequence length="180" mass="19806">MAKRQLLQRMASGGAVFFQSCKNRFLSPFRKWVGREAQRPSCSSCQGVQGDILGRRKPVFLESSQQNATFAQHSKAGSSTGREYGCTKDLFVATVLKEIPSLSFLFRDPFLGEGRVCGTCQNEKVTVSAWLGIPVTGASWSQRSAQLKPEEEGGEAQPDQECLPLQKLHRSMTSSQLTVS</sequence>
<dbReference type="PROSITE" id="PS51257">
    <property type="entry name" value="PROKAR_LIPOPROTEIN"/>
    <property type="match status" value="1"/>
</dbReference>
<name>A0ABC9X601_GRUJA</name>
<dbReference type="EMBL" id="BAAFJT010000008">
    <property type="protein sequence ID" value="GAB0192991.1"/>
    <property type="molecule type" value="Genomic_DNA"/>
</dbReference>